<dbReference type="InterPro" id="IPR042001">
    <property type="entry name" value="Sortase_F"/>
</dbReference>
<dbReference type="Gene3D" id="2.40.260.10">
    <property type="entry name" value="Sortase"/>
    <property type="match status" value="1"/>
</dbReference>
<gene>
    <name evidence="2" type="ORF">A2774_01960</name>
</gene>
<sequence>MSRFNLILVLILAALLIFVPTDSAMEEKVQLEAEITAVITPTPSPTPATLPPSLLSIPRIEVEAPIEPVGIDETGKMELPQDINVVGWYSLGYKPGEAGNAVMAGHLDSTTGEGAIFYNLKQVEAGDEIITSDELGKQYKFEVTEKIIYPYDQVPLEQIFGESSAKKINLITCTGVWDSASRNYSQRMIITAELVSVSSFHSFSR</sequence>
<dbReference type="Proteomes" id="UP000177208">
    <property type="component" value="Unassembled WGS sequence"/>
</dbReference>
<dbReference type="InterPro" id="IPR023365">
    <property type="entry name" value="Sortase_dom-sf"/>
</dbReference>
<reference evidence="2 3" key="1">
    <citation type="journal article" date="2016" name="Nat. Commun.">
        <title>Thousands of microbial genomes shed light on interconnected biogeochemical processes in an aquifer system.</title>
        <authorList>
            <person name="Anantharaman K."/>
            <person name="Brown C.T."/>
            <person name="Hug L.A."/>
            <person name="Sharon I."/>
            <person name="Castelle C.J."/>
            <person name="Probst A.J."/>
            <person name="Thomas B.C."/>
            <person name="Singh A."/>
            <person name="Wilkins M.J."/>
            <person name="Karaoz U."/>
            <person name="Brodie E.L."/>
            <person name="Williams K.H."/>
            <person name="Hubbard S.S."/>
            <person name="Banfield J.F."/>
        </authorList>
    </citation>
    <scope>NUCLEOTIDE SEQUENCE [LARGE SCALE GENOMIC DNA]</scope>
</reference>
<keyword evidence="1" id="KW-0378">Hydrolase</keyword>
<dbReference type="InterPro" id="IPR005754">
    <property type="entry name" value="Sortase"/>
</dbReference>
<dbReference type="Pfam" id="PF04203">
    <property type="entry name" value="Sortase"/>
    <property type="match status" value="1"/>
</dbReference>
<comment type="caution">
    <text evidence="2">The sequence shown here is derived from an EMBL/GenBank/DDBJ whole genome shotgun (WGS) entry which is preliminary data.</text>
</comment>
<name>A0A1F7GDZ0_9BACT</name>
<protein>
    <recommendedName>
        <fullName evidence="4">Sortase</fullName>
    </recommendedName>
</protein>
<evidence type="ECO:0000313" key="2">
    <source>
        <dbReference type="EMBL" id="OGK17098.1"/>
    </source>
</evidence>
<organism evidence="2 3">
    <name type="scientific">Candidatus Roizmanbacteria bacterium RIFCSPHIGHO2_01_FULL_39_12c</name>
    <dbReference type="NCBI Taxonomy" id="1802031"/>
    <lineage>
        <taxon>Bacteria</taxon>
        <taxon>Candidatus Roizmaniibacteriota</taxon>
    </lineage>
</organism>
<dbReference type="CDD" id="cd05829">
    <property type="entry name" value="Sortase_F"/>
    <property type="match status" value="1"/>
</dbReference>
<proteinExistence type="predicted"/>
<dbReference type="EMBL" id="MFZG01000012">
    <property type="protein sequence ID" value="OGK17098.1"/>
    <property type="molecule type" value="Genomic_DNA"/>
</dbReference>
<evidence type="ECO:0000256" key="1">
    <source>
        <dbReference type="ARBA" id="ARBA00022801"/>
    </source>
</evidence>
<dbReference type="AlphaFoldDB" id="A0A1F7GDZ0"/>
<evidence type="ECO:0000313" key="3">
    <source>
        <dbReference type="Proteomes" id="UP000177208"/>
    </source>
</evidence>
<dbReference type="GO" id="GO:0016787">
    <property type="term" value="F:hydrolase activity"/>
    <property type="evidence" value="ECO:0007669"/>
    <property type="project" value="UniProtKB-KW"/>
</dbReference>
<evidence type="ECO:0008006" key="4">
    <source>
        <dbReference type="Google" id="ProtNLM"/>
    </source>
</evidence>
<dbReference type="SUPFAM" id="SSF63817">
    <property type="entry name" value="Sortase"/>
    <property type="match status" value="1"/>
</dbReference>
<accession>A0A1F7GDZ0</accession>